<dbReference type="EMBL" id="MDZA01000030">
    <property type="protein sequence ID" value="OGX91840.1"/>
    <property type="molecule type" value="Genomic_DNA"/>
</dbReference>
<protein>
    <recommendedName>
        <fullName evidence="3">Antitoxin VbhA domain-containing protein</fullName>
    </recommendedName>
</protein>
<accession>A0A1G1TLV2</accession>
<dbReference type="OrthoDB" id="886962at2"/>
<dbReference type="AlphaFoldDB" id="A0A1G1TLV2"/>
<evidence type="ECO:0008006" key="3">
    <source>
        <dbReference type="Google" id="ProtNLM"/>
    </source>
</evidence>
<evidence type="ECO:0000313" key="1">
    <source>
        <dbReference type="EMBL" id="OGX91840.1"/>
    </source>
</evidence>
<proteinExistence type="predicted"/>
<organism evidence="1 2">
    <name type="scientific">Hymenobacter coccineus</name>
    <dbReference type="NCBI Taxonomy" id="1908235"/>
    <lineage>
        <taxon>Bacteria</taxon>
        <taxon>Pseudomonadati</taxon>
        <taxon>Bacteroidota</taxon>
        <taxon>Cytophagia</taxon>
        <taxon>Cytophagales</taxon>
        <taxon>Hymenobacteraceae</taxon>
        <taxon>Hymenobacter</taxon>
    </lineage>
</organism>
<evidence type="ECO:0000313" key="2">
    <source>
        <dbReference type="Proteomes" id="UP000177506"/>
    </source>
</evidence>
<keyword evidence="2" id="KW-1185">Reference proteome</keyword>
<name>A0A1G1TLV2_9BACT</name>
<gene>
    <name evidence="1" type="ORF">BEN49_18335</name>
</gene>
<dbReference type="Proteomes" id="UP000177506">
    <property type="component" value="Unassembled WGS sequence"/>
</dbReference>
<sequence length="65" mass="7320">MTYNSKFGPSAQTPEQRAWVLSQMQTAIPSLKARVTDYARQVYARYVAGELSWPEVRQALDAAQS</sequence>
<comment type="caution">
    <text evidence="1">The sequence shown here is derived from an EMBL/GenBank/DDBJ whole genome shotgun (WGS) entry which is preliminary data.</text>
</comment>
<reference evidence="1 2" key="1">
    <citation type="submission" date="2016-08" db="EMBL/GenBank/DDBJ databases">
        <title>Hymenobacter coccineus sp. nov., Hymenobacter lapidarius sp. nov. and Hymenobacter glacialis sp. nov., isolated from Antarctic soil.</title>
        <authorList>
            <person name="Sedlacek I."/>
            <person name="Kralova S."/>
            <person name="Kyrova K."/>
            <person name="Maslanova I."/>
            <person name="Stankova E."/>
            <person name="Vrbovska V."/>
            <person name="Nemec M."/>
            <person name="Bartak M."/>
            <person name="Svec P."/>
            <person name="Busse H.-J."/>
            <person name="Pantucek R."/>
        </authorList>
    </citation>
    <scope>NUCLEOTIDE SEQUENCE [LARGE SCALE GENOMIC DNA]</scope>
    <source>
        <strain evidence="1 2">CCM 8649</strain>
    </source>
</reference>
<dbReference type="RefSeq" id="WP_070740332.1">
    <property type="nucleotide sequence ID" value="NZ_MDZA01000030.1"/>
</dbReference>